<name>A0A1M7RIT2_9ACTN</name>
<dbReference type="CDD" id="cd00161">
    <property type="entry name" value="beta-trefoil_Ricin-like"/>
    <property type="match status" value="1"/>
</dbReference>
<gene>
    <name evidence="1" type="ORF">SAMN05443668_113120</name>
</gene>
<organism evidence="1 2">
    <name type="scientific">Cryptosporangium aurantiacum</name>
    <dbReference type="NCBI Taxonomy" id="134849"/>
    <lineage>
        <taxon>Bacteria</taxon>
        <taxon>Bacillati</taxon>
        <taxon>Actinomycetota</taxon>
        <taxon>Actinomycetes</taxon>
        <taxon>Cryptosporangiales</taxon>
        <taxon>Cryptosporangiaceae</taxon>
        <taxon>Cryptosporangium</taxon>
    </lineage>
</organism>
<dbReference type="PROSITE" id="PS50231">
    <property type="entry name" value="RICIN_B_LECTIN"/>
    <property type="match status" value="1"/>
</dbReference>
<dbReference type="EMBL" id="FRCS01000013">
    <property type="protein sequence ID" value="SHN45988.1"/>
    <property type="molecule type" value="Genomic_DNA"/>
</dbReference>
<reference evidence="1 2" key="1">
    <citation type="submission" date="2016-11" db="EMBL/GenBank/DDBJ databases">
        <authorList>
            <person name="Jaros S."/>
            <person name="Januszkiewicz K."/>
            <person name="Wedrychowicz H."/>
        </authorList>
    </citation>
    <scope>NUCLEOTIDE SEQUENCE [LARGE SCALE GENOMIC DNA]</scope>
    <source>
        <strain evidence="1 2">DSM 46144</strain>
    </source>
</reference>
<dbReference type="Proteomes" id="UP000184440">
    <property type="component" value="Unassembled WGS sequence"/>
</dbReference>
<keyword evidence="2" id="KW-1185">Reference proteome</keyword>
<sequence length="153" mass="16647">MAAEPEPTFSGYLINQGTGECVTRIDTTSGHQRRAQRRVCVYDPSQVWHESSTVTSPKGGGEPYFRLVDRRGTCLGASEYGTANTYTCTGLDTRDPRLDWSRQPVGPGTYRLVNLASGNVLAVDPSHHGYLQVVPASAGDPNQVWHLLGEDAI</sequence>
<dbReference type="SUPFAM" id="SSF50370">
    <property type="entry name" value="Ricin B-like lectins"/>
    <property type="match status" value="1"/>
</dbReference>
<protein>
    <submittedName>
        <fullName evidence="1">Uncharacterized protein</fullName>
    </submittedName>
</protein>
<proteinExistence type="predicted"/>
<evidence type="ECO:0000313" key="2">
    <source>
        <dbReference type="Proteomes" id="UP000184440"/>
    </source>
</evidence>
<accession>A0A1M7RIT2</accession>
<evidence type="ECO:0000313" key="1">
    <source>
        <dbReference type="EMBL" id="SHN45988.1"/>
    </source>
</evidence>
<dbReference type="Gene3D" id="2.80.10.50">
    <property type="match status" value="1"/>
</dbReference>
<dbReference type="InterPro" id="IPR035992">
    <property type="entry name" value="Ricin_B-like_lectins"/>
</dbReference>
<dbReference type="AlphaFoldDB" id="A0A1M7RIT2"/>